<proteinExistence type="predicted"/>
<dbReference type="Proteomes" id="UP000014680">
    <property type="component" value="Unassembled WGS sequence"/>
</dbReference>
<name>A0A0A1U7M1_ENTIV</name>
<keyword evidence="3" id="KW-1185">Reference proteome</keyword>
<evidence type="ECO:0000313" key="3">
    <source>
        <dbReference type="Proteomes" id="UP000014680"/>
    </source>
</evidence>
<feature type="region of interest" description="Disordered" evidence="1">
    <location>
        <begin position="50"/>
        <end position="75"/>
    </location>
</feature>
<reference evidence="2 3" key="1">
    <citation type="submission" date="2012-10" db="EMBL/GenBank/DDBJ databases">
        <authorList>
            <person name="Zafar N."/>
            <person name="Inman J."/>
            <person name="Hall N."/>
            <person name="Lorenzi H."/>
            <person name="Caler E."/>
        </authorList>
    </citation>
    <scope>NUCLEOTIDE SEQUENCE [LARGE SCALE GENOMIC DNA]</scope>
    <source>
        <strain evidence="2 3">IP1</strain>
    </source>
</reference>
<dbReference type="AlphaFoldDB" id="A0A0A1U7M1"/>
<feature type="region of interest" description="Disordered" evidence="1">
    <location>
        <begin position="11"/>
        <end position="36"/>
    </location>
</feature>
<dbReference type="KEGG" id="eiv:EIN_164910"/>
<dbReference type="GeneID" id="14888046"/>
<feature type="region of interest" description="Disordered" evidence="1">
    <location>
        <begin position="178"/>
        <end position="199"/>
    </location>
</feature>
<dbReference type="VEuPathDB" id="AmoebaDB:EIN_164910"/>
<evidence type="ECO:0000313" key="2">
    <source>
        <dbReference type="EMBL" id="ELP89051.1"/>
    </source>
</evidence>
<gene>
    <name evidence="2" type="ORF">EIN_164910</name>
</gene>
<organism evidence="2 3">
    <name type="scientific">Entamoeba invadens IP1</name>
    <dbReference type="NCBI Taxonomy" id="370355"/>
    <lineage>
        <taxon>Eukaryota</taxon>
        <taxon>Amoebozoa</taxon>
        <taxon>Evosea</taxon>
        <taxon>Archamoebae</taxon>
        <taxon>Mastigamoebida</taxon>
        <taxon>Entamoebidae</taxon>
        <taxon>Entamoeba</taxon>
    </lineage>
</organism>
<dbReference type="RefSeq" id="XP_004255822.1">
    <property type="nucleotide sequence ID" value="XM_004255774.1"/>
</dbReference>
<accession>A0A0A1U7M1</accession>
<feature type="compositionally biased region" description="Gly residues" evidence="1">
    <location>
        <begin position="11"/>
        <end position="20"/>
    </location>
</feature>
<dbReference type="EMBL" id="KB206683">
    <property type="protein sequence ID" value="ELP89051.1"/>
    <property type="molecule type" value="Genomic_DNA"/>
</dbReference>
<sequence length="199" mass="21434">MFGQLQPQTGFGGFGGGFGGQPQQAPNGLGQPQQNQLGAFGQLQPNAFAQPQQQQSGLGGTFGAQPNAFGATGAFTQQPTSSAFVKYQETIQDGNHYMAINFMPQFKGKSIIEIRYEDYKANNFTKPVAQQQPQQQFGMMGQQPQMGLGMGFGQQQQPQMGGGMFGLQQQQPASMFGQQPQMGMMGQQQPQMGGAFGFR</sequence>
<evidence type="ECO:0000256" key="1">
    <source>
        <dbReference type="SAM" id="MobiDB-lite"/>
    </source>
</evidence>
<dbReference type="OMA" id="HYMAINF"/>
<feature type="compositionally biased region" description="Low complexity" evidence="1">
    <location>
        <begin position="178"/>
        <end position="193"/>
    </location>
</feature>
<dbReference type="Gene3D" id="1.10.10.2360">
    <property type="match status" value="1"/>
</dbReference>
<feature type="compositionally biased region" description="Low complexity" evidence="1">
    <location>
        <begin position="21"/>
        <end position="36"/>
    </location>
</feature>
<protein>
    <submittedName>
        <fullName evidence="2">Uncharacterized protein</fullName>
    </submittedName>
</protein>
<dbReference type="OrthoDB" id="3797628at2759"/>